<protein>
    <submittedName>
        <fullName evidence="2">Hypothetical_protein</fullName>
    </submittedName>
</protein>
<evidence type="ECO:0000313" key="3">
    <source>
        <dbReference type="Proteomes" id="UP001642409"/>
    </source>
</evidence>
<dbReference type="AlphaFoldDB" id="A0AA86Q4N6"/>
<evidence type="ECO:0000313" key="1">
    <source>
        <dbReference type="EMBL" id="CAI9952289.1"/>
    </source>
</evidence>
<reference evidence="1" key="1">
    <citation type="submission" date="2023-06" db="EMBL/GenBank/DDBJ databases">
        <authorList>
            <person name="Kurt Z."/>
        </authorList>
    </citation>
    <scope>NUCLEOTIDE SEQUENCE</scope>
</reference>
<keyword evidence="3" id="KW-1185">Reference proteome</keyword>
<comment type="caution">
    <text evidence="1">The sequence shown here is derived from an EMBL/GenBank/DDBJ whole genome shotgun (WGS) entry which is preliminary data.</text>
</comment>
<dbReference type="EMBL" id="CATOUU010000831">
    <property type="protein sequence ID" value="CAI9952289.1"/>
    <property type="molecule type" value="Genomic_DNA"/>
</dbReference>
<reference evidence="2 3" key="2">
    <citation type="submission" date="2024-07" db="EMBL/GenBank/DDBJ databases">
        <authorList>
            <person name="Akdeniz Z."/>
        </authorList>
    </citation>
    <scope>NUCLEOTIDE SEQUENCE [LARGE SCALE GENOMIC DNA]</scope>
</reference>
<organism evidence="1">
    <name type="scientific">Hexamita inflata</name>
    <dbReference type="NCBI Taxonomy" id="28002"/>
    <lineage>
        <taxon>Eukaryota</taxon>
        <taxon>Metamonada</taxon>
        <taxon>Diplomonadida</taxon>
        <taxon>Hexamitidae</taxon>
        <taxon>Hexamitinae</taxon>
        <taxon>Hexamita</taxon>
    </lineage>
</organism>
<sequence length="381" mass="44568">MQPITFTNACTQTNQQCETSLLAYIKNYTCEFPNVCQSTQTEFNEDNNILTQQINQSKQQDCDESSIIELATVKNRFVNYIKEQRQPIKAVRQQIQVRPQLSFLELSQSSVYFQGFVCPPNPDLGLTPSSHFHFSQQFQQSNNQNQVQESSAVFSQNKFTTLKSESYQGEFSYATQSYQSQPVIEIKQLLKSNNDCQKQLQEFTQEELNFELFEPLFTLQKSEQITTSQESQRKSFKINNFDGQVLLMINQYFKTDFISLKDALVHYKKQSEKSRVQLNYKSLGEMYNISQDTAYNKFISLQQIYLDSWSTEELAEIKQQIKLKWIEHSNITASERIGLIRKEITQEFKIQQQYSKNIKQVNNVINYQLTQLCKSKHGDIQ</sequence>
<gene>
    <name evidence="1" type="ORF">HINF_LOCUS39934</name>
    <name evidence="2" type="ORF">HINF_LOCUS7108</name>
</gene>
<evidence type="ECO:0000313" key="2">
    <source>
        <dbReference type="EMBL" id="CAL5982367.1"/>
    </source>
</evidence>
<name>A0AA86Q4N6_9EUKA</name>
<dbReference type="Proteomes" id="UP001642409">
    <property type="component" value="Unassembled WGS sequence"/>
</dbReference>
<dbReference type="EMBL" id="CAXDID020000014">
    <property type="protein sequence ID" value="CAL5982367.1"/>
    <property type="molecule type" value="Genomic_DNA"/>
</dbReference>
<proteinExistence type="predicted"/>
<accession>A0AA86Q4N6</accession>